<protein>
    <submittedName>
        <fullName evidence="2">Uncharacterized protein</fullName>
    </submittedName>
</protein>
<evidence type="ECO:0000256" key="1">
    <source>
        <dbReference type="SAM" id="Phobius"/>
    </source>
</evidence>
<dbReference type="AlphaFoldDB" id="A0A2Z3KDH2"/>
<sequence>MIIFIIVLIIIAFIFILMVMGGLENYDPKSDNKGFVSNNISYSASKDEIQKNKKIEFEQKYPRTKWRVIRYATNYYNSDEKDFDYEYEARELERNLKSSMKNKKDYFKPARVEVKMVQRIGNENSSYIYYK</sequence>
<evidence type="ECO:0000313" key="2">
    <source>
        <dbReference type="EMBL" id="AWN64891.1"/>
    </source>
</evidence>
<dbReference type="Proteomes" id="UP000245919">
    <property type="component" value="Chromosome"/>
</dbReference>
<gene>
    <name evidence="2" type="ORF">LL14B4_01270</name>
</gene>
<accession>A0A2Z3KDH2</accession>
<evidence type="ECO:0000313" key="3">
    <source>
        <dbReference type="Proteomes" id="UP000245919"/>
    </source>
</evidence>
<keyword evidence="1" id="KW-0472">Membrane</keyword>
<keyword evidence="1" id="KW-1133">Transmembrane helix</keyword>
<proteinExistence type="predicted"/>
<dbReference type="EMBL" id="CP028160">
    <property type="protein sequence ID" value="AWN64891.1"/>
    <property type="molecule type" value="Genomic_DNA"/>
</dbReference>
<feature type="transmembrane region" description="Helical" evidence="1">
    <location>
        <begin position="6"/>
        <end position="23"/>
    </location>
</feature>
<organism evidence="2 3">
    <name type="scientific">Lactococcus lactis subsp. lactis</name>
    <name type="common">Streptococcus lactis</name>
    <dbReference type="NCBI Taxonomy" id="1360"/>
    <lineage>
        <taxon>Bacteria</taxon>
        <taxon>Bacillati</taxon>
        <taxon>Bacillota</taxon>
        <taxon>Bacilli</taxon>
        <taxon>Lactobacillales</taxon>
        <taxon>Streptococcaceae</taxon>
        <taxon>Lactococcus</taxon>
    </lineage>
</organism>
<keyword evidence="1" id="KW-0812">Transmembrane</keyword>
<name>A0A2Z3KDH2_LACLL</name>
<reference evidence="2 3" key="1">
    <citation type="submission" date="2018-03" db="EMBL/GenBank/DDBJ databases">
        <title>Genome sequence of Lactococcus lactis strain 14B4 from almond drupe.</title>
        <authorList>
            <person name="Tran T.D."/>
            <person name="McGarvey J.A."/>
            <person name="Huynh S."/>
            <person name="Parker C.T."/>
        </authorList>
    </citation>
    <scope>NUCLEOTIDE SEQUENCE [LARGE SCALE GENOMIC DNA]</scope>
    <source>
        <strain evidence="2 3">14B4</strain>
    </source>
</reference>
<dbReference type="GeneID" id="89632422"/>
<dbReference type="RefSeq" id="WP_109990607.1">
    <property type="nucleotide sequence ID" value="NZ_CP028160.1"/>
</dbReference>